<dbReference type="InterPro" id="IPR003961">
    <property type="entry name" value="FN3_dom"/>
</dbReference>
<sequence length="475" mass="52422">MAQNGRGLPARAVDAGVLDSSIVYDRNGNVASITDAITPARSKQMQYDALDRLTQATSASFGGDTIYRYTYDVLDNLRSAKLGGVKQHNYWYDARNRMTNVNRDDGSAIVGLDYDVQGNLTKKNGEAFRFDLGNRLRDAAGRETYAYDALGRRVGSYSNQEGDILSFYGNDGVLRRQDNKRTMKEIEYISLGTHLIAQIEKSTGLAVPRLSGPATVETGSYTLSWSAVGQASRYELRMTANGGLSWSTLYTGSVLSYALTGVPKGARQYQIRACDAKGCGAWSVSTFVRHLPIPVPSVAPTMSGPAVSTGSYLLSWNEVPDATFYRLQEQVQGSSWSVISDGATASHSFGRRLPNRYQYRVAGCSEGGCGPWSETITHDVRLPPPPVPTNVRIRTVNLDWNSGSEASWLPSVGAKYYEIREYEPAWENIPEWNNVYSVGLVLEKVWDGFFLGDIYVRACNESTCSDWAIAVWEKR</sequence>
<keyword evidence="1" id="KW-0677">Repeat</keyword>
<evidence type="ECO:0000259" key="2">
    <source>
        <dbReference type="PROSITE" id="PS50853"/>
    </source>
</evidence>
<dbReference type="AlphaFoldDB" id="A0AAJ2WLM5"/>
<dbReference type="CDD" id="cd00063">
    <property type="entry name" value="FN3"/>
    <property type="match status" value="2"/>
</dbReference>
<dbReference type="InterPro" id="IPR056823">
    <property type="entry name" value="TEN-like_YD-shell"/>
</dbReference>
<accession>A0AAJ2WLM5</accession>
<dbReference type="Pfam" id="PF25023">
    <property type="entry name" value="TEN_YD-shell"/>
    <property type="match status" value="1"/>
</dbReference>
<dbReference type="PROSITE" id="PS50853">
    <property type="entry name" value="FN3"/>
    <property type="match status" value="1"/>
</dbReference>
<proteinExistence type="predicted"/>
<dbReference type="Gene3D" id="2.180.10.10">
    <property type="entry name" value="RHS repeat-associated core"/>
    <property type="match status" value="1"/>
</dbReference>
<dbReference type="Proteomes" id="UP001288387">
    <property type="component" value="Unassembled WGS sequence"/>
</dbReference>
<dbReference type="Gene3D" id="2.60.40.10">
    <property type="entry name" value="Immunoglobulins"/>
    <property type="match status" value="1"/>
</dbReference>
<protein>
    <recommendedName>
        <fullName evidence="2">Fibronectin type-III domain-containing protein</fullName>
    </recommendedName>
</protein>
<dbReference type="InterPro" id="IPR036116">
    <property type="entry name" value="FN3_sf"/>
</dbReference>
<comment type="caution">
    <text evidence="3">The sequence shown here is derived from an EMBL/GenBank/DDBJ whole genome shotgun (WGS) entry which is preliminary data.</text>
</comment>
<evidence type="ECO:0000256" key="1">
    <source>
        <dbReference type="ARBA" id="ARBA00022737"/>
    </source>
</evidence>
<name>A0AAJ2WLM5_STEMA</name>
<evidence type="ECO:0000313" key="4">
    <source>
        <dbReference type="Proteomes" id="UP001288387"/>
    </source>
</evidence>
<organism evidence="3 4">
    <name type="scientific">Stenotrophomonas maltophilia</name>
    <name type="common">Pseudomonas maltophilia</name>
    <name type="synonym">Xanthomonas maltophilia</name>
    <dbReference type="NCBI Taxonomy" id="40324"/>
    <lineage>
        <taxon>Bacteria</taxon>
        <taxon>Pseudomonadati</taxon>
        <taxon>Pseudomonadota</taxon>
        <taxon>Gammaproteobacteria</taxon>
        <taxon>Lysobacterales</taxon>
        <taxon>Lysobacteraceae</taxon>
        <taxon>Stenotrophomonas</taxon>
        <taxon>Stenotrophomonas maltophilia group</taxon>
    </lineage>
</organism>
<feature type="domain" description="Fibronectin type-III" evidence="2">
    <location>
        <begin position="296"/>
        <end position="385"/>
    </location>
</feature>
<evidence type="ECO:0000313" key="3">
    <source>
        <dbReference type="EMBL" id="MDZ5764954.1"/>
    </source>
</evidence>
<gene>
    <name evidence="3" type="ORF">U4I38_10775</name>
</gene>
<dbReference type="SUPFAM" id="SSF49265">
    <property type="entry name" value="Fibronectin type III"/>
    <property type="match status" value="1"/>
</dbReference>
<reference evidence="3" key="1">
    <citation type="submission" date="2023-12" db="EMBL/GenBank/DDBJ databases">
        <title>'Antibacterial potential of Stenotrophomonas maltophilia cystic fibrosis isolates' (manuscript under preparation).</title>
        <authorList>
            <person name="Crisan C.V."/>
            <person name="Pettis M."/>
            <person name="Goldberg J.B."/>
        </authorList>
    </citation>
    <scope>NUCLEOTIDE SEQUENCE</scope>
    <source>
        <strain evidence="3">CCV129</strain>
    </source>
</reference>
<dbReference type="EMBL" id="JAXRVB010000010">
    <property type="protein sequence ID" value="MDZ5764954.1"/>
    <property type="molecule type" value="Genomic_DNA"/>
</dbReference>
<dbReference type="InterPro" id="IPR013783">
    <property type="entry name" value="Ig-like_fold"/>
</dbReference>